<dbReference type="AlphaFoldDB" id="A0A368GU28"/>
<comment type="caution">
    <text evidence="1">The sequence shown here is derived from an EMBL/GenBank/DDBJ whole genome shotgun (WGS) entry which is preliminary data.</text>
</comment>
<name>A0A368GU28_ANCCA</name>
<evidence type="ECO:0000313" key="2">
    <source>
        <dbReference type="Proteomes" id="UP000252519"/>
    </source>
</evidence>
<proteinExistence type="predicted"/>
<organism evidence="1 2">
    <name type="scientific">Ancylostoma caninum</name>
    <name type="common">Dog hookworm</name>
    <dbReference type="NCBI Taxonomy" id="29170"/>
    <lineage>
        <taxon>Eukaryota</taxon>
        <taxon>Metazoa</taxon>
        <taxon>Ecdysozoa</taxon>
        <taxon>Nematoda</taxon>
        <taxon>Chromadorea</taxon>
        <taxon>Rhabditida</taxon>
        <taxon>Rhabditina</taxon>
        <taxon>Rhabditomorpha</taxon>
        <taxon>Strongyloidea</taxon>
        <taxon>Ancylostomatidae</taxon>
        <taxon>Ancylostomatinae</taxon>
        <taxon>Ancylostoma</taxon>
    </lineage>
</organism>
<dbReference type="EMBL" id="JOJR01000077">
    <property type="protein sequence ID" value="RCN46550.1"/>
    <property type="molecule type" value="Genomic_DNA"/>
</dbReference>
<gene>
    <name evidence="1" type="ORF">ANCCAN_07410</name>
</gene>
<sequence>LNVLVSDYSENYTLARNSVHKFYCWPDVFFFEKALWTYKVSGRTAIIHGSHEAEVNVTSDGVISCVVRSRTLQKKPLRRVRYFVKTVPEEQKLPEPNAPHSLVAHFRSNTSRLLDLSWKMEWNAKVPSRMIRAIVGTLFKDILTPEPFYLPPDTTSFSYFVRKNTRLINVYVDSYMVDGSDELRSDQAESTLRNIKLEPFGFTALNFEVVAYGSGMVLYWNTTGDEKDEITGYRVQ</sequence>
<reference evidence="1 2" key="1">
    <citation type="submission" date="2014-10" db="EMBL/GenBank/DDBJ databases">
        <title>Draft genome of the hookworm Ancylostoma caninum.</title>
        <authorList>
            <person name="Mitreva M."/>
        </authorList>
    </citation>
    <scope>NUCLEOTIDE SEQUENCE [LARGE SCALE GENOMIC DNA]</scope>
    <source>
        <strain evidence="1 2">Baltimore</strain>
    </source>
</reference>
<dbReference type="Proteomes" id="UP000252519">
    <property type="component" value="Unassembled WGS sequence"/>
</dbReference>
<keyword evidence="2" id="KW-1185">Reference proteome</keyword>
<accession>A0A368GU28</accession>
<protein>
    <submittedName>
        <fullName evidence="1">Uncharacterized protein</fullName>
    </submittedName>
</protein>
<feature type="non-terminal residue" evidence="1">
    <location>
        <position position="1"/>
    </location>
</feature>
<evidence type="ECO:0000313" key="1">
    <source>
        <dbReference type="EMBL" id="RCN46550.1"/>
    </source>
</evidence>